<accession>W8RB35</accession>
<organism evidence="8 9">
    <name type="scientific">Stutzerimonas stutzeri</name>
    <name type="common">Pseudomonas stutzeri</name>
    <dbReference type="NCBI Taxonomy" id="316"/>
    <lineage>
        <taxon>Bacteria</taxon>
        <taxon>Pseudomonadati</taxon>
        <taxon>Pseudomonadota</taxon>
        <taxon>Gammaproteobacteria</taxon>
        <taxon>Pseudomonadales</taxon>
        <taxon>Pseudomonadaceae</taxon>
        <taxon>Stutzerimonas</taxon>
    </lineage>
</organism>
<feature type="transmembrane region" description="Helical" evidence="7">
    <location>
        <begin position="9"/>
        <end position="29"/>
    </location>
</feature>
<feature type="transmembrane region" description="Helical" evidence="7">
    <location>
        <begin position="142"/>
        <end position="159"/>
    </location>
</feature>
<feature type="transmembrane region" description="Helical" evidence="7">
    <location>
        <begin position="83"/>
        <end position="101"/>
    </location>
</feature>
<feature type="transmembrane region" description="Helical" evidence="7">
    <location>
        <begin position="58"/>
        <end position="77"/>
    </location>
</feature>
<dbReference type="OrthoDB" id="9807111at2"/>
<evidence type="ECO:0000256" key="2">
    <source>
        <dbReference type="ARBA" id="ARBA00022448"/>
    </source>
</evidence>
<name>W8RB35_STUST</name>
<dbReference type="Pfam" id="PF04632">
    <property type="entry name" value="FUSC"/>
    <property type="match status" value="1"/>
</dbReference>
<dbReference type="AlphaFoldDB" id="W8RB35"/>
<keyword evidence="3" id="KW-1003">Cell membrane</keyword>
<reference evidence="9" key="1">
    <citation type="journal article" date="2014" name="Genome Announc.">
        <title>Complete Genome Sequence of the Highly Transformable Pseudomonas stutzeri Strain 28a24.</title>
        <authorList>
            <person name="Smith B.A."/>
            <person name="Dougherty K.M."/>
            <person name="Baltrus D.A."/>
        </authorList>
    </citation>
    <scope>NUCLEOTIDE SEQUENCE [LARGE SCALE GENOMIC DNA]</scope>
    <source>
        <strain evidence="9">28a24</strain>
    </source>
</reference>
<dbReference type="EMBL" id="CP007441">
    <property type="protein sequence ID" value="AHL75652.1"/>
    <property type="molecule type" value="Genomic_DNA"/>
</dbReference>
<evidence type="ECO:0000256" key="1">
    <source>
        <dbReference type="ARBA" id="ARBA00004651"/>
    </source>
</evidence>
<feature type="transmembrane region" description="Helical" evidence="7">
    <location>
        <begin position="487"/>
        <end position="508"/>
    </location>
</feature>
<evidence type="ECO:0008006" key="10">
    <source>
        <dbReference type="Google" id="ProtNLM"/>
    </source>
</evidence>
<evidence type="ECO:0000313" key="8">
    <source>
        <dbReference type="EMBL" id="AHL75652.1"/>
    </source>
</evidence>
<gene>
    <name evidence="8" type="ORF">CH92_11265</name>
</gene>
<feature type="transmembrane region" description="Helical" evidence="7">
    <location>
        <begin position="358"/>
        <end position="379"/>
    </location>
</feature>
<dbReference type="Proteomes" id="UP000019522">
    <property type="component" value="Chromosome"/>
</dbReference>
<dbReference type="PATRIC" id="fig|316.77.peg.2256"/>
<feature type="transmembrane region" description="Helical" evidence="7">
    <location>
        <begin position="108"/>
        <end position="127"/>
    </location>
</feature>
<feature type="transmembrane region" description="Helical" evidence="7">
    <location>
        <begin position="439"/>
        <end position="456"/>
    </location>
</feature>
<keyword evidence="6 7" id="KW-0472">Membrane</keyword>
<dbReference type="KEGG" id="pstt:CH92_11265"/>
<protein>
    <recommendedName>
        <fullName evidence="10">FUSC family protein</fullName>
    </recommendedName>
</protein>
<evidence type="ECO:0000256" key="5">
    <source>
        <dbReference type="ARBA" id="ARBA00022989"/>
    </source>
</evidence>
<dbReference type="PANTHER" id="PTHR30509:SF9">
    <property type="entry name" value="MULTIDRUG RESISTANCE PROTEIN MDTO"/>
    <property type="match status" value="1"/>
</dbReference>
<evidence type="ECO:0000256" key="4">
    <source>
        <dbReference type="ARBA" id="ARBA00022692"/>
    </source>
</evidence>
<evidence type="ECO:0000256" key="3">
    <source>
        <dbReference type="ARBA" id="ARBA00022475"/>
    </source>
</evidence>
<comment type="subcellular location">
    <subcellularLocation>
        <location evidence="1">Cell membrane</location>
        <topology evidence="1">Multi-pass membrane protein</topology>
    </subcellularLocation>
</comment>
<keyword evidence="4 7" id="KW-0812">Transmembrane</keyword>
<reference evidence="8 9" key="2">
    <citation type="submission" date="2014-03" db="EMBL/GenBank/DDBJ databases">
        <authorList>
            <person name="Baltrus D."/>
            <person name="Dougherty K."/>
        </authorList>
    </citation>
    <scope>NUCLEOTIDE SEQUENCE</scope>
    <source>
        <strain evidence="8 9">28a24</strain>
    </source>
</reference>
<dbReference type="RefSeq" id="WP_025241846.1">
    <property type="nucleotide sequence ID" value="NZ_CP007441.1"/>
</dbReference>
<evidence type="ECO:0000313" key="9">
    <source>
        <dbReference type="Proteomes" id="UP000019522"/>
    </source>
</evidence>
<keyword evidence="5 7" id="KW-1133">Transmembrane helix</keyword>
<evidence type="ECO:0000256" key="7">
    <source>
        <dbReference type="SAM" id="Phobius"/>
    </source>
</evidence>
<proteinExistence type="predicted"/>
<dbReference type="GO" id="GO:0005886">
    <property type="term" value="C:plasma membrane"/>
    <property type="evidence" value="ECO:0007669"/>
    <property type="project" value="UniProtKB-SubCell"/>
</dbReference>
<evidence type="ECO:0000256" key="6">
    <source>
        <dbReference type="ARBA" id="ARBA00023136"/>
    </source>
</evidence>
<sequence>MNIPTWREWLFSVKALIAALLALYIALAIPLDNPYWAMASVYIVSHPLSGATRSKAIYRALGTLLGAAASVAMLPLFSQRPVMLSLAISLWIAALLYLSLLDRSPRSYVFMLAAYTVPLISLATVSHPQDIFDVALARFEEILLGIVCAGLVNAVLFPARIAPVLSGRMAILLEDARQGARQMLNATAPAALDQRGLHRLMIDVMALDGMIVHLDYDSSSHLPARHAREFRARIAMLAPQLISMGDALRELRRDLPEPVPELEAHLQRVDRWMQGDDSPIDAEQLVARCWELQTWLSVSYPPQRLALANAFRQLRGLIDLWQDALSLHQCFAEGHPELPPVLRYRVRQLIGAPRHYDYPLLAFTALSTGTLVLLISLLWQLSGWQHGYTGVFIATVASCFFASQDNPAPFIKSFLVATLASIAAAAIYLFALMPNVQDFGSLAILLAGPLLLLGTFSGRPQYAGTTILLAVQTLSTLTIQARYSADFSLFADAALSSALGVVLALIWARLTRPFGTQWAARRLARSGWLSLSRLALAKPGQNYDEVASEVIDRTAQLLPRLGQLNDKGLALHDATRELRICFRLLELKQARLPASTEQQLQPALLAAHDFFKRCARSRHPEPPPESLRQLLDNSLQRLSLQPDYATDEACQALYGLRLALFDITFTPPGPAATGHETLGASA</sequence>
<dbReference type="PANTHER" id="PTHR30509">
    <property type="entry name" value="P-HYDROXYBENZOIC ACID EFFLUX PUMP SUBUNIT-RELATED"/>
    <property type="match status" value="1"/>
</dbReference>
<keyword evidence="2" id="KW-0813">Transport</keyword>
<dbReference type="InterPro" id="IPR006726">
    <property type="entry name" value="PHBA_efflux_AaeB/fusaric-R"/>
</dbReference>
<dbReference type="GO" id="GO:0022857">
    <property type="term" value="F:transmembrane transporter activity"/>
    <property type="evidence" value="ECO:0007669"/>
    <property type="project" value="InterPro"/>
</dbReference>
<feature type="transmembrane region" description="Helical" evidence="7">
    <location>
        <begin position="414"/>
        <end position="433"/>
    </location>
</feature>